<keyword evidence="5" id="KW-0800">Toxin</keyword>
<comment type="function">
    <text evidence="5">Toxic component of a toxin-antitoxin (TA) system. An RNase.</text>
</comment>
<sequence>MVGRVIADTSGIIAFLDRDDKHHQAAVEIVRTKNILIPATVLPEVDYLATKYLGEQVARAFLEDLAQGSYTYLTIDLEDIAQATTIMARYRSLPLGLVDATLVVLAQRHKIQQIFTLDRRHFGLLQTEKIDYFEIFP</sequence>
<name>A0A2T1LX69_9CHRO</name>
<evidence type="ECO:0000256" key="4">
    <source>
        <dbReference type="ARBA" id="ARBA00022801"/>
    </source>
</evidence>
<dbReference type="GO" id="GO:0000287">
    <property type="term" value="F:magnesium ion binding"/>
    <property type="evidence" value="ECO:0007669"/>
    <property type="project" value="UniProtKB-UniRule"/>
</dbReference>
<keyword evidence="2 5" id="KW-0540">Nuclease</keyword>
<evidence type="ECO:0000256" key="5">
    <source>
        <dbReference type="HAMAP-Rule" id="MF_00265"/>
    </source>
</evidence>
<keyword evidence="8" id="KW-1185">Reference proteome</keyword>
<evidence type="ECO:0000313" key="8">
    <source>
        <dbReference type="Proteomes" id="UP000239001"/>
    </source>
</evidence>
<comment type="caution">
    <text evidence="7">The sequence shown here is derived from an EMBL/GenBank/DDBJ whole genome shotgun (WGS) entry which is preliminary data.</text>
</comment>
<reference evidence="7 8" key="1">
    <citation type="submission" date="2018-03" db="EMBL/GenBank/DDBJ databases">
        <title>The ancient ancestry and fast evolution of plastids.</title>
        <authorList>
            <person name="Moore K.R."/>
            <person name="Magnabosco C."/>
            <person name="Momper L."/>
            <person name="Gold D.A."/>
            <person name="Bosak T."/>
            <person name="Fournier G.P."/>
        </authorList>
    </citation>
    <scope>NUCLEOTIDE SEQUENCE [LARGE SCALE GENOMIC DNA]</scope>
    <source>
        <strain evidence="7 8">CCALA 016</strain>
    </source>
</reference>
<dbReference type="Gene3D" id="3.40.50.1010">
    <property type="entry name" value="5'-nuclease"/>
    <property type="match status" value="1"/>
</dbReference>
<dbReference type="GO" id="GO:0016075">
    <property type="term" value="P:rRNA catabolic process"/>
    <property type="evidence" value="ECO:0007669"/>
    <property type="project" value="TreeGrafter"/>
</dbReference>
<organism evidence="7 8">
    <name type="scientific">Aphanothece hegewaldii CCALA 016</name>
    <dbReference type="NCBI Taxonomy" id="2107694"/>
    <lineage>
        <taxon>Bacteria</taxon>
        <taxon>Bacillati</taxon>
        <taxon>Cyanobacteriota</taxon>
        <taxon>Cyanophyceae</taxon>
        <taxon>Oscillatoriophycideae</taxon>
        <taxon>Chroococcales</taxon>
        <taxon>Aphanothecaceae</taxon>
        <taxon>Aphanothece</taxon>
    </lineage>
</organism>
<dbReference type="RefSeq" id="WP_106457222.1">
    <property type="nucleotide sequence ID" value="NZ_PXOH01000012.1"/>
</dbReference>
<evidence type="ECO:0000259" key="6">
    <source>
        <dbReference type="Pfam" id="PF01850"/>
    </source>
</evidence>
<dbReference type="Pfam" id="PF01850">
    <property type="entry name" value="PIN"/>
    <property type="match status" value="1"/>
</dbReference>
<accession>A0A2T1LX69</accession>
<feature type="domain" description="PIN" evidence="6">
    <location>
        <begin position="6"/>
        <end position="120"/>
    </location>
</feature>
<dbReference type="EMBL" id="PXOH01000012">
    <property type="protein sequence ID" value="PSF36791.1"/>
    <property type="molecule type" value="Genomic_DNA"/>
</dbReference>
<dbReference type="AlphaFoldDB" id="A0A2T1LX69"/>
<keyword evidence="3 5" id="KW-0479">Metal-binding</keyword>
<keyword evidence="4 5" id="KW-0378">Hydrolase</keyword>
<gene>
    <name evidence="5" type="primary">vapC</name>
    <name evidence="7" type="ORF">C7H19_12540</name>
</gene>
<keyword evidence="5" id="KW-0460">Magnesium</keyword>
<dbReference type="InterPro" id="IPR029060">
    <property type="entry name" value="PIN-like_dom_sf"/>
</dbReference>
<dbReference type="GO" id="GO:0090729">
    <property type="term" value="F:toxin activity"/>
    <property type="evidence" value="ECO:0007669"/>
    <property type="project" value="UniProtKB-KW"/>
</dbReference>
<dbReference type="SUPFAM" id="SSF88723">
    <property type="entry name" value="PIN domain-like"/>
    <property type="match status" value="1"/>
</dbReference>
<keyword evidence="1 5" id="KW-1277">Toxin-antitoxin system</keyword>
<dbReference type="InterPro" id="IPR002716">
    <property type="entry name" value="PIN_dom"/>
</dbReference>
<dbReference type="EC" id="3.1.-.-" evidence="5"/>
<evidence type="ECO:0000256" key="2">
    <source>
        <dbReference type="ARBA" id="ARBA00022722"/>
    </source>
</evidence>
<evidence type="ECO:0000313" key="7">
    <source>
        <dbReference type="EMBL" id="PSF36791.1"/>
    </source>
</evidence>
<dbReference type="PANTHER" id="PTHR42188:SF1">
    <property type="entry name" value="23S RRNA-SPECIFIC ENDONUCLEASE VAPC20"/>
    <property type="match status" value="1"/>
</dbReference>
<dbReference type="GO" id="GO:0016787">
    <property type="term" value="F:hydrolase activity"/>
    <property type="evidence" value="ECO:0007669"/>
    <property type="project" value="UniProtKB-KW"/>
</dbReference>
<evidence type="ECO:0000256" key="1">
    <source>
        <dbReference type="ARBA" id="ARBA00022649"/>
    </source>
</evidence>
<dbReference type="PANTHER" id="PTHR42188">
    <property type="entry name" value="23S RRNA-SPECIFIC ENDONUCLEASE VAPC20"/>
    <property type="match status" value="1"/>
</dbReference>
<feature type="binding site" evidence="5">
    <location>
        <position position="99"/>
    </location>
    <ligand>
        <name>Mg(2+)</name>
        <dbReference type="ChEBI" id="CHEBI:18420"/>
    </ligand>
</feature>
<proteinExistence type="inferred from homology"/>
<comment type="cofactor">
    <cofactor evidence="5">
        <name>Mg(2+)</name>
        <dbReference type="ChEBI" id="CHEBI:18420"/>
    </cofactor>
</comment>
<dbReference type="Proteomes" id="UP000239001">
    <property type="component" value="Unassembled WGS sequence"/>
</dbReference>
<dbReference type="HAMAP" id="MF_00265">
    <property type="entry name" value="VapC_Nob1"/>
    <property type="match status" value="1"/>
</dbReference>
<dbReference type="OrthoDB" id="425811at2"/>
<feature type="binding site" evidence="5">
    <location>
        <position position="8"/>
    </location>
    <ligand>
        <name>Mg(2+)</name>
        <dbReference type="ChEBI" id="CHEBI:18420"/>
    </ligand>
</feature>
<dbReference type="InterPro" id="IPR039018">
    <property type="entry name" value="VapC20-like"/>
</dbReference>
<dbReference type="GO" id="GO:0004521">
    <property type="term" value="F:RNA endonuclease activity"/>
    <property type="evidence" value="ECO:0007669"/>
    <property type="project" value="InterPro"/>
</dbReference>
<reference evidence="7 8" key="2">
    <citation type="submission" date="2018-03" db="EMBL/GenBank/DDBJ databases">
        <authorList>
            <person name="Keele B.F."/>
        </authorList>
    </citation>
    <scope>NUCLEOTIDE SEQUENCE [LARGE SCALE GENOMIC DNA]</scope>
    <source>
        <strain evidence="7 8">CCALA 016</strain>
    </source>
</reference>
<comment type="similarity">
    <text evidence="5">Belongs to the PINc/VapC protein family.</text>
</comment>
<evidence type="ECO:0000256" key="3">
    <source>
        <dbReference type="ARBA" id="ARBA00022723"/>
    </source>
</evidence>
<dbReference type="InterPro" id="IPR022907">
    <property type="entry name" value="VapC_family"/>
</dbReference>
<protein>
    <recommendedName>
        <fullName evidence="5">Ribonuclease VapC</fullName>
        <shortName evidence="5">RNase VapC</shortName>
        <ecNumber evidence="5">3.1.-.-</ecNumber>
    </recommendedName>
    <alternativeName>
        <fullName evidence="5">Toxin VapC</fullName>
    </alternativeName>
</protein>